<feature type="transmembrane region" description="Helical" evidence="1">
    <location>
        <begin position="26"/>
        <end position="45"/>
    </location>
</feature>
<dbReference type="InterPro" id="IPR008928">
    <property type="entry name" value="6-hairpin_glycosidase_sf"/>
</dbReference>
<dbReference type="InterPro" id="IPR016518">
    <property type="entry name" value="Alpha-L-fucosidase"/>
</dbReference>
<feature type="domain" description="Alpha fucosidase A-like C-terminal" evidence="3">
    <location>
        <begin position="734"/>
        <end position="803"/>
    </location>
</feature>
<dbReference type="InterPro" id="IPR027414">
    <property type="entry name" value="GH95_N_dom"/>
</dbReference>
<dbReference type="RefSeq" id="WP_380803791.1">
    <property type="nucleotide sequence ID" value="NZ_JBHUIV010000018.1"/>
</dbReference>
<evidence type="ECO:0000259" key="2">
    <source>
        <dbReference type="Pfam" id="PF14498"/>
    </source>
</evidence>
<proteinExistence type="predicted"/>
<dbReference type="Pfam" id="PF14498">
    <property type="entry name" value="Glyco_hyd_65N_2"/>
    <property type="match status" value="1"/>
</dbReference>
<keyword evidence="1" id="KW-0812">Transmembrane</keyword>
<evidence type="ECO:0000259" key="4">
    <source>
        <dbReference type="Pfam" id="PF22124"/>
    </source>
</evidence>
<evidence type="ECO:0000313" key="6">
    <source>
        <dbReference type="Proteomes" id="UP001597414"/>
    </source>
</evidence>
<dbReference type="InterPro" id="IPR054363">
    <property type="entry name" value="GH95_cat"/>
</dbReference>
<evidence type="ECO:0000259" key="3">
    <source>
        <dbReference type="Pfam" id="PF21307"/>
    </source>
</evidence>
<keyword evidence="1" id="KW-0472">Membrane</keyword>
<keyword evidence="5" id="KW-0378">Hydrolase</keyword>
<dbReference type="PANTHER" id="PTHR31084">
    <property type="entry name" value="ALPHA-L-FUCOSIDASE 2"/>
    <property type="match status" value="1"/>
</dbReference>
<evidence type="ECO:0000313" key="5">
    <source>
        <dbReference type="EMBL" id="MFD2202637.1"/>
    </source>
</evidence>
<dbReference type="Pfam" id="PF22124">
    <property type="entry name" value="Glyco_hydro_95_cat"/>
    <property type="match status" value="1"/>
</dbReference>
<reference evidence="6" key="1">
    <citation type="journal article" date="2019" name="Int. J. Syst. Evol. Microbiol.">
        <title>The Global Catalogue of Microorganisms (GCM) 10K type strain sequencing project: providing services to taxonomists for standard genome sequencing and annotation.</title>
        <authorList>
            <consortium name="The Broad Institute Genomics Platform"/>
            <consortium name="The Broad Institute Genome Sequencing Center for Infectious Disease"/>
            <person name="Wu L."/>
            <person name="Ma J."/>
        </authorList>
    </citation>
    <scope>NUCLEOTIDE SEQUENCE [LARGE SCALE GENOMIC DNA]</scope>
    <source>
        <strain evidence="6">KCTC 19812</strain>
    </source>
</reference>
<sequence length="816" mass="93252">MRKNKEGPIEFPNDKNNNLNPKHMKYRNPIFTTGFIISILLFINAGRAQTRGKDILWYDKPAKSWMAEALPIGNGYMGAMIYGLVEEEHIQFNEESLWTGGKGEWDEYKGGNREQAYKYLPKIRQLLDEGDFKGAHELANRELTGIIKSVKGEHIWEGFGAFQTFGDLYVKAAHGDEIKDYRRDLNISDAMASVKYKVHNVEYKREYFASYPKRVLVFRFQNNSFNGTDYEIRLESIHRNVTISFENDQLVMAGKLENNGMEFESRILIDSDGSEISFSNGKLHVKSAKTLTLYLTAATDYQNVYPNYKGRDYKKLNHKTIASIDPKKYSEIYKEHQKDYSALYSRVYINLGEQGNNHKSTLERLKAYSDGAKDPSLEALYFQYGRYLMISSSRPGSLPANLQGKWNNLTAPAWASDYHANINIQMIYWPAEITNLSECAEPLMDYIDKLREPGRKSAKDFFNARGWIVNTANNIFGYNAPGWEFPWGFFPGGAAWYGRHIWDHYEYTGDIEFLRKIGYPIMKESALFWLDYLTEDENGFLISSPSYSPEHGGISTGAYMDIQIAWDIFTNCIKASELLGEDELFKNELIIAKNKLLPLQIGNWGQLQEWKEDVDNPNSKHRHVSHLYALYPGDQIMPLETPDLAKAAKITLDARGDDGTGWSIAWKINFWARLFDGNHAYKLLRRAMKWIVTEEEIYDEGVGGVYSNFLSGHPPFQLDGNMGTTAGIAEMLLQTHTNQIHILPALPDAWANGEIMGLKARGGFEVDIEWTAGKLKKIIIKSVKGGECRLRYNDKEIHISSKAGEIIRLNGELDII</sequence>
<evidence type="ECO:0000256" key="1">
    <source>
        <dbReference type="SAM" id="Phobius"/>
    </source>
</evidence>
<keyword evidence="1" id="KW-1133">Transmembrane helix</keyword>
<dbReference type="Proteomes" id="UP001597414">
    <property type="component" value="Unassembled WGS sequence"/>
</dbReference>
<dbReference type="PIRSF" id="PIRSF007663">
    <property type="entry name" value="UCP007663"/>
    <property type="match status" value="1"/>
</dbReference>
<protein>
    <submittedName>
        <fullName evidence="5">Glycoside hydrolase N-terminal domain-containing protein</fullName>
    </submittedName>
</protein>
<dbReference type="GO" id="GO:0016787">
    <property type="term" value="F:hydrolase activity"/>
    <property type="evidence" value="ECO:0007669"/>
    <property type="project" value="UniProtKB-KW"/>
</dbReference>
<feature type="domain" description="Glycosyl hydrolase family 95 catalytic" evidence="4">
    <location>
        <begin position="328"/>
        <end position="732"/>
    </location>
</feature>
<dbReference type="PANTHER" id="PTHR31084:SF19">
    <property type="entry name" value="GLYCOSYL HYDROLASE FAMILY 95 N-TERMINAL DOMAIN-CONTAINING PROTEIN"/>
    <property type="match status" value="1"/>
</dbReference>
<feature type="domain" description="Glycosyl hydrolase family 95 N-terminal" evidence="2">
    <location>
        <begin position="56"/>
        <end position="303"/>
    </location>
</feature>
<dbReference type="Gene3D" id="2.70.98.50">
    <property type="entry name" value="putative glycoside hydrolase family protein from bacillus halodurans"/>
    <property type="match status" value="1"/>
</dbReference>
<dbReference type="InterPro" id="IPR012341">
    <property type="entry name" value="6hp_glycosidase-like_sf"/>
</dbReference>
<comment type="caution">
    <text evidence="5">The sequence shown here is derived from an EMBL/GenBank/DDBJ whole genome shotgun (WGS) entry which is preliminary data.</text>
</comment>
<gene>
    <name evidence="5" type="ORF">ACFSKV_13755</name>
</gene>
<dbReference type="EMBL" id="JBHUIV010000018">
    <property type="protein sequence ID" value="MFD2202637.1"/>
    <property type="molecule type" value="Genomic_DNA"/>
</dbReference>
<organism evidence="5 6">
    <name type="scientific">Shivajiella indica</name>
    <dbReference type="NCBI Taxonomy" id="872115"/>
    <lineage>
        <taxon>Bacteria</taxon>
        <taxon>Pseudomonadati</taxon>
        <taxon>Bacteroidota</taxon>
        <taxon>Cytophagia</taxon>
        <taxon>Cytophagales</taxon>
        <taxon>Cyclobacteriaceae</taxon>
        <taxon>Shivajiella</taxon>
    </lineage>
</organism>
<accession>A0ABW5B914</accession>
<dbReference type="Gene3D" id="1.50.10.10">
    <property type="match status" value="1"/>
</dbReference>
<dbReference type="Pfam" id="PF21307">
    <property type="entry name" value="Glyco_hydro_95_C"/>
    <property type="match status" value="1"/>
</dbReference>
<name>A0ABW5B914_9BACT</name>
<dbReference type="SUPFAM" id="SSF48208">
    <property type="entry name" value="Six-hairpin glycosidases"/>
    <property type="match status" value="1"/>
</dbReference>
<dbReference type="InterPro" id="IPR049053">
    <property type="entry name" value="AFCA-like_C"/>
</dbReference>
<keyword evidence="6" id="KW-1185">Reference proteome</keyword>